<dbReference type="InterPro" id="IPR002563">
    <property type="entry name" value="Flavin_Rdtase-like_dom"/>
</dbReference>
<dbReference type="Proteomes" id="UP001143370">
    <property type="component" value="Unassembled WGS sequence"/>
</dbReference>
<comment type="similarity">
    <text evidence="1">Belongs to the non-flavoprotein flavin reductase family.</text>
</comment>
<dbReference type="AlphaFoldDB" id="A0A9W6JDV5"/>
<dbReference type="PANTHER" id="PTHR30466">
    <property type="entry name" value="FLAVIN REDUCTASE"/>
    <property type="match status" value="1"/>
</dbReference>
<dbReference type="Pfam" id="PF01613">
    <property type="entry name" value="Flavin_Reduct"/>
    <property type="match status" value="1"/>
</dbReference>
<gene>
    <name evidence="4" type="primary">ntaB</name>
    <name evidence="4" type="ORF">GCM10017643_41330</name>
</gene>
<reference evidence="4" key="2">
    <citation type="submission" date="2023-01" db="EMBL/GenBank/DDBJ databases">
        <authorList>
            <person name="Sun Q."/>
            <person name="Evtushenko L."/>
        </authorList>
    </citation>
    <scope>NUCLEOTIDE SEQUENCE</scope>
    <source>
        <strain evidence="4">VKM B-2484</strain>
    </source>
</reference>
<dbReference type="Gene3D" id="2.30.110.10">
    <property type="entry name" value="Electron Transport, Fmn-binding Protein, Chain A"/>
    <property type="match status" value="1"/>
</dbReference>
<dbReference type="PANTHER" id="PTHR30466:SF11">
    <property type="entry name" value="FLAVIN-DEPENDENT MONOOXYGENASE, REDUCTASE SUBUNIT HSAB"/>
    <property type="match status" value="1"/>
</dbReference>
<sequence length="200" mass="22026">MRLSRSYHFYSEETGSNLTFMNDHVIEFRSAEDHGHFRRALGRFATGVTVVTTRTPAGKLEGLTVNSFSSVSLDPPLVLWSIQRRAPSLASFVEAGRFAVNVLGTHQKKLCRQFATPRDDKFADVAHQLGANGCPLLDDSLARFECRTESVIEGGDHLIFLGRVERAMHRDGEPLIFSTGAFWVPALLPEADPSPVAAKG</sequence>
<accession>A0A9W6JDV5</accession>
<evidence type="ECO:0000256" key="2">
    <source>
        <dbReference type="ARBA" id="ARBA00023002"/>
    </source>
</evidence>
<evidence type="ECO:0000313" key="5">
    <source>
        <dbReference type="Proteomes" id="UP001143370"/>
    </source>
</evidence>
<comment type="caution">
    <text evidence="4">The sequence shown here is derived from an EMBL/GenBank/DDBJ whole genome shotgun (WGS) entry which is preliminary data.</text>
</comment>
<evidence type="ECO:0000256" key="1">
    <source>
        <dbReference type="ARBA" id="ARBA00008898"/>
    </source>
</evidence>
<proteinExistence type="inferred from homology"/>
<dbReference type="EMBL" id="BSFJ01000035">
    <property type="protein sequence ID" value="GLK74015.1"/>
    <property type="molecule type" value="Genomic_DNA"/>
</dbReference>
<keyword evidence="5" id="KW-1185">Reference proteome</keyword>
<protein>
    <submittedName>
        <fullName evidence="4">Flavin reductase</fullName>
    </submittedName>
</protein>
<organism evidence="4 5">
    <name type="scientific">Ancylobacter dichloromethanicus</name>
    <dbReference type="NCBI Taxonomy" id="518825"/>
    <lineage>
        <taxon>Bacteria</taxon>
        <taxon>Pseudomonadati</taxon>
        <taxon>Pseudomonadota</taxon>
        <taxon>Alphaproteobacteria</taxon>
        <taxon>Hyphomicrobiales</taxon>
        <taxon>Xanthobacteraceae</taxon>
        <taxon>Ancylobacter</taxon>
    </lineage>
</organism>
<dbReference type="SMART" id="SM00903">
    <property type="entry name" value="Flavin_Reduct"/>
    <property type="match status" value="1"/>
</dbReference>
<reference evidence="4" key="1">
    <citation type="journal article" date="2014" name="Int. J. Syst. Evol. Microbiol.">
        <title>Complete genome sequence of Corynebacterium casei LMG S-19264T (=DSM 44701T), isolated from a smear-ripened cheese.</title>
        <authorList>
            <consortium name="US DOE Joint Genome Institute (JGI-PGF)"/>
            <person name="Walter F."/>
            <person name="Albersmeier A."/>
            <person name="Kalinowski J."/>
            <person name="Ruckert C."/>
        </authorList>
    </citation>
    <scope>NUCLEOTIDE SEQUENCE</scope>
    <source>
        <strain evidence="4">VKM B-2484</strain>
    </source>
</reference>
<evidence type="ECO:0000259" key="3">
    <source>
        <dbReference type="SMART" id="SM00903"/>
    </source>
</evidence>
<dbReference type="InterPro" id="IPR012349">
    <property type="entry name" value="Split_barrel_FMN-bd"/>
</dbReference>
<feature type="domain" description="Flavin reductase like" evidence="3">
    <location>
        <begin position="41"/>
        <end position="184"/>
    </location>
</feature>
<keyword evidence="2" id="KW-0560">Oxidoreductase</keyword>
<dbReference type="GO" id="GO:0010181">
    <property type="term" value="F:FMN binding"/>
    <property type="evidence" value="ECO:0007669"/>
    <property type="project" value="InterPro"/>
</dbReference>
<dbReference type="InterPro" id="IPR050268">
    <property type="entry name" value="NADH-dep_flavin_reductase"/>
</dbReference>
<evidence type="ECO:0000313" key="4">
    <source>
        <dbReference type="EMBL" id="GLK74015.1"/>
    </source>
</evidence>
<dbReference type="GO" id="GO:0042602">
    <property type="term" value="F:riboflavin reductase (NADPH) activity"/>
    <property type="evidence" value="ECO:0007669"/>
    <property type="project" value="TreeGrafter"/>
</dbReference>
<name>A0A9W6JDV5_9HYPH</name>
<dbReference type="SUPFAM" id="SSF50475">
    <property type="entry name" value="FMN-binding split barrel"/>
    <property type="match status" value="1"/>
</dbReference>